<evidence type="ECO:0000259" key="4">
    <source>
        <dbReference type="Pfam" id="PF22725"/>
    </source>
</evidence>
<evidence type="ECO:0000313" key="6">
    <source>
        <dbReference type="Proteomes" id="UP000267464"/>
    </source>
</evidence>
<organism evidence="5 6">
    <name type="scientific">Piscinibacter terrae</name>
    <dbReference type="NCBI Taxonomy" id="2496871"/>
    <lineage>
        <taxon>Bacteria</taxon>
        <taxon>Pseudomonadati</taxon>
        <taxon>Pseudomonadota</taxon>
        <taxon>Betaproteobacteria</taxon>
        <taxon>Burkholderiales</taxon>
        <taxon>Sphaerotilaceae</taxon>
        <taxon>Piscinibacter</taxon>
    </lineage>
</organism>
<gene>
    <name evidence="5" type="ORF">DZC73_23220</name>
</gene>
<keyword evidence="2" id="KW-0560">Oxidoreductase</keyword>
<dbReference type="RefSeq" id="WP_124542758.1">
    <property type="nucleotide sequence ID" value="NZ_QUSW01000007.1"/>
</dbReference>
<evidence type="ECO:0000259" key="3">
    <source>
        <dbReference type="Pfam" id="PF01408"/>
    </source>
</evidence>
<dbReference type="OrthoDB" id="9793050at2"/>
<accession>A0A3N7HN64</accession>
<keyword evidence="6" id="KW-1185">Reference proteome</keyword>
<evidence type="ECO:0000256" key="1">
    <source>
        <dbReference type="ARBA" id="ARBA00010928"/>
    </source>
</evidence>
<dbReference type="Gene3D" id="3.40.50.720">
    <property type="entry name" value="NAD(P)-binding Rossmann-like Domain"/>
    <property type="match status" value="1"/>
</dbReference>
<dbReference type="Gene3D" id="3.30.360.10">
    <property type="entry name" value="Dihydrodipicolinate Reductase, domain 2"/>
    <property type="match status" value="1"/>
</dbReference>
<dbReference type="EMBL" id="QUSW01000007">
    <property type="protein sequence ID" value="RQP22536.1"/>
    <property type="molecule type" value="Genomic_DNA"/>
</dbReference>
<protein>
    <submittedName>
        <fullName evidence="5">Gfo/Idh/MocA family oxidoreductase</fullName>
    </submittedName>
</protein>
<dbReference type="PANTHER" id="PTHR22604:SF105">
    <property type="entry name" value="TRANS-1,2-DIHYDROBENZENE-1,2-DIOL DEHYDROGENASE"/>
    <property type="match status" value="1"/>
</dbReference>
<dbReference type="GO" id="GO:0016491">
    <property type="term" value="F:oxidoreductase activity"/>
    <property type="evidence" value="ECO:0007669"/>
    <property type="project" value="UniProtKB-KW"/>
</dbReference>
<reference evidence="5 6" key="1">
    <citation type="submission" date="2018-08" db="EMBL/GenBank/DDBJ databases">
        <authorList>
            <person name="Khan S.A."/>
            <person name="Jeon C.O."/>
            <person name="Chun B.H."/>
            <person name="Jeong S.E."/>
        </authorList>
    </citation>
    <scope>NUCLEOTIDE SEQUENCE [LARGE SCALE GENOMIC DNA]</scope>
    <source>
        <strain evidence="5 6">S-16</strain>
    </source>
</reference>
<dbReference type="PANTHER" id="PTHR22604">
    <property type="entry name" value="OXIDOREDUCTASES"/>
    <property type="match status" value="1"/>
</dbReference>
<reference evidence="5 6" key="2">
    <citation type="submission" date="2018-12" db="EMBL/GenBank/DDBJ databases">
        <title>Rhizobacter gummiphilus sp. nov., a rubber-degrading bacterium isolated from the soil of a botanical garden in Japan.</title>
        <authorList>
            <person name="Shunsuke S.S."/>
        </authorList>
    </citation>
    <scope>NUCLEOTIDE SEQUENCE [LARGE SCALE GENOMIC DNA]</scope>
    <source>
        <strain evidence="5 6">S-16</strain>
    </source>
</reference>
<dbReference type="SUPFAM" id="SSF51735">
    <property type="entry name" value="NAD(P)-binding Rossmann-fold domains"/>
    <property type="match status" value="1"/>
</dbReference>
<dbReference type="Pfam" id="PF22725">
    <property type="entry name" value="GFO_IDH_MocA_C3"/>
    <property type="match status" value="1"/>
</dbReference>
<comment type="caution">
    <text evidence="5">The sequence shown here is derived from an EMBL/GenBank/DDBJ whole genome shotgun (WGS) entry which is preliminary data.</text>
</comment>
<dbReference type="InterPro" id="IPR055170">
    <property type="entry name" value="GFO_IDH_MocA-like_dom"/>
</dbReference>
<dbReference type="InterPro" id="IPR050984">
    <property type="entry name" value="Gfo/Idh/MocA_domain"/>
</dbReference>
<dbReference type="Proteomes" id="UP000267464">
    <property type="component" value="Unassembled WGS sequence"/>
</dbReference>
<proteinExistence type="inferred from homology"/>
<sequence length="353" mass="38331">MSPARWAKGSRIMAAFIHPTSIMSTSRPLRWGILGAARIAGSALIPALRATRSEIVAVGCRDEARGAAYAKTHGIANVTSYEGLIERDDVDAIYNALPNHGHAPWSIRAMHAGKHVLCEKPLALNADEVAQMKAASEATGKLVMEAFMYRFHPQIDRLREVLASGRLGPLKWMRGSFTYSLRDMGDCRWDPKLGGGALYDLGCYPLSIMRLVTQAEPKVMSVVSRLTDPSLYEGGSVDHAAHAVLGFETASGRVLGHLDSSFSLPFFCHFEALCEDGILRLPIPFASKGVQTELHIGDEVERFAICDPYAMMVEHFEAAARGECALRFGMDDSLNQAIAMDALLAGAHAHPVA</sequence>
<feature type="domain" description="Gfo/Idh/MocA-like oxidoreductase N-terminal" evidence="3">
    <location>
        <begin position="29"/>
        <end position="146"/>
    </location>
</feature>
<dbReference type="GO" id="GO:0000166">
    <property type="term" value="F:nucleotide binding"/>
    <property type="evidence" value="ECO:0007669"/>
    <property type="project" value="InterPro"/>
</dbReference>
<name>A0A3N7HN64_9BURK</name>
<dbReference type="AlphaFoldDB" id="A0A3N7HN64"/>
<dbReference type="InterPro" id="IPR036291">
    <property type="entry name" value="NAD(P)-bd_dom_sf"/>
</dbReference>
<dbReference type="Pfam" id="PF01408">
    <property type="entry name" value="GFO_IDH_MocA"/>
    <property type="match status" value="1"/>
</dbReference>
<evidence type="ECO:0000313" key="5">
    <source>
        <dbReference type="EMBL" id="RQP22536.1"/>
    </source>
</evidence>
<dbReference type="InterPro" id="IPR000683">
    <property type="entry name" value="Gfo/Idh/MocA-like_OxRdtase_N"/>
</dbReference>
<feature type="domain" description="GFO/IDH/MocA-like oxidoreductase" evidence="4">
    <location>
        <begin position="157"/>
        <end position="279"/>
    </location>
</feature>
<evidence type="ECO:0000256" key="2">
    <source>
        <dbReference type="ARBA" id="ARBA00023002"/>
    </source>
</evidence>
<comment type="similarity">
    <text evidence="1">Belongs to the Gfo/Idh/MocA family.</text>
</comment>
<dbReference type="SUPFAM" id="SSF55347">
    <property type="entry name" value="Glyceraldehyde-3-phosphate dehydrogenase-like, C-terminal domain"/>
    <property type="match status" value="1"/>
</dbReference>